<dbReference type="Pfam" id="PF00593">
    <property type="entry name" value="TonB_dep_Rec_b-barrel"/>
    <property type="match status" value="1"/>
</dbReference>
<evidence type="ECO:0000256" key="6">
    <source>
        <dbReference type="ARBA" id="ARBA00023077"/>
    </source>
</evidence>
<dbReference type="GO" id="GO:0009279">
    <property type="term" value="C:cell outer membrane"/>
    <property type="evidence" value="ECO:0007669"/>
    <property type="project" value="UniProtKB-SubCell"/>
</dbReference>
<dbReference type="InterPro" id="IPR000531">
    <property type="entry name" value="Beta-barrel_TonB"/>
</dbReference>
<evidence type="ECO:0000256" key="12">
    <source>
        <dbReference type="SAM" id="SignalP"/>
    </source>
</evidence>
<evidence type="ECO:0000256" key="7">
    <source>
        <dbReference type="ARBA" id="ARBA00023136"/>
    </source>
</evidence>
<keyword evidence="4 10" id="KW-1134">Transmembrane beta strand</keyword>
<dbReference type="PANTHER" id="PTHR32552">
    <property type="entry name" value="FERRICHROME IRON RECEPTOR-RELATED"/>
    <property type="match status" value="1"/>
</dbReference>
<feature type="domain" description="TonB-dependent receptor-like beta-barrel" evidence="13">
    <location>
        <begin position="297"/>
        <end position="704"/>
    </location>
</feature>
<evidence type="ECO:0000256" key="4">
    <source>
        <dbReference type="ARBA" id="ARBA00022452"/>
    </source>
</evidence>
<name>A0A154W2V6_9PROT</name>
<evidence type="ECO:0000259" key="13">
    <source>
        <dbReference type="Pfam" id="PF00593"/>
    </source>
</evidence>
<dbReference type="CDD" id="cd01347">
    <property type="entry name" value="ligand_gated_channel"/>
    <property type="match status" value="1"/>
</dbReference>
<evidence type="ECO:0000259" key="14">
    <source>
        <dbReference type="Pfam" id="PF07715"/>
    </source>
</evidence>
<dbReference type="Gene3D" id="2.170.130.10">
    <property type="entry name" value="TonB-dependent receptor, plug domain"/>
    <property type="match status" value="1"/>
</dbReference>
<keyword evidence="9 10" id="KW-0998">Cell outer membrane</keyword>
<dbReference type="GO" id="GO:0015344">
    <property type="term" value="F:siderophore uptake transmembrane transporter activity"/>
    <property type="evidence" value="ECO:0007669"/>
    <property type="project" value="TreeGrafter"/>
</dbReference>
<evidence type="ECO:0000256" key="9">
    <source>
        <dbReference type="ARBA" id="ARBA00023237"/>
    </source>
</evidence>
<dbReference type="RefSeq" id="WP_067556535.1">
    <property type="nucleotide sequence ID" value="NZ_LPXN01000112.1"/>
</dbReference>
<sequence>MNGAVIATDRRGRRAGVSRALMMSTVLATGMLAPPALAQTSGGGTIELAPVTVEGEAIANPKSSVGAPPPAYAGGQVSRGARTGALGNRDIMDTPFSVTSYTDTLIENQQAETLGDVLLNDPGVRVSRSFGNSGEQFVIRGLPLNGEDLLIDGLAGTAPRQITAVEMFERIEVLRGPSAFLNGIGPSSSGIGGSINLVPKRAGDAPLTRFTATYGMDEELGGHLDIGRRFGPEGEFGIRANIVGRGGDTAVQGEEESLMLGSLGMDYRGDRFRASLDIGHQKLRIDGPRPNVQLTGDGIPAVPDADADYSQAFSYTELRETFAQTRLEYDFTPNVMGYAAFGVRDMREDGSYSNPTVNAAGIGTIGRLDVPREDTAVSGMAGMRADAQTGFVGHRLDAGFSALRTVNKNAYEFGTSAPFDLNNPIDYPKFPTSFAGGDFEDLPKVSEVNLKSVFVSDTLSVLDDRVQLTLGARHQWLQVEGFDRASGSRTDNYDESATSPVVGIVVKPTDYLSLYANRIEGLAQGPSAPSNALNFGQIFAPYEAVQYEVGAKFDFGRFGASVALFELEKPNGVLDPTTQIYGISGEQQNRGIELMMFGEPVTGIRLLGGVTFIDPELNGTAGGANDGNDAIGVPNFQANFGAEWDPAFLRGVTLASRVIHTGSQYANDANTLKLDSWTRLDIGARYTTEIDNRAVTFRANIENVTNEAYWASANGGYLVQGDPLTLKISAGIDF</sequence>
<keyword evidence="8 15" id="KW-0675">Receptor</keyword>
<feature type="domain" description="TonB-dependent receptor plug" evidence="14">
    <location>
        <begin position="91"/>
        <end position="185"/>
    </location>
</feature>
<keyword evidence="7 10" id="KW-0472">Membrane</keyword>
<dbReference type="GO" id="GO:0038023">
    <property type="term" value="F:signaling receptor activity"/>
    <property type="evidence" value="ECO:0007669"/>
    <property type="project" value="InterPro"/>
</dbReference>
<dbReference type="AlphaFoldDB" id="A0A154W2V6"/>
<dbReference type="Proteomes" id="UP000076400">
    <property type="component" value="Unassembled WGS sequence"/>
</dbReference>
<evidence type="ECO:0000256" key="3">
    <source>
        <dbReference type="ARBA" id="ARBA00022448"/>
    </source>
</evidence>
<dbReference type="NCBIfam" id="TIGR01783">
    <property type="entry name" value="TonB-siderophor"/>
    <property type="match status" value="1"/>
</dbReference>
<evidence type="ECO:0000256" key="5">
    <source>
        <dbReference type="ARBA" id="ARBA00022692"/>
    </source>
</evidence>
<proteinExistence type="inferred from homology"/>
<keyword evidence="16" id="KW-1185">Reference proteome</keyword>
<dbReference type="SUPFAM" id="SSF56935">
    <property type="entry name" value="Porins"/>
    <property type="match status" value="1"/>
</dbReference>
<organism evidence="15 16">
    <name type="scientific">Oceanibaculum pacificum</name>
    <dbReference type="NCBI Taxonomy" id="580166"/>
    <lineage>
        <taxon>Bacteria</taxon>
        <taxon>Pseudomonadati</taxon>
        <taxon>Pseudomonadota</taxon>
        <taxon>Alphaproteobacteria</taxon>
        <taxon>Rhodospirillales</taxon>
        <taxon>Oceanibaculaceae</taxon>
        <taxon>Oceanibaculum</taxon>
    </lineage>
</organism>
<evidence type="ECO:0000256" key="8">
    <source>
        <dbReference type="ARBA" id="ARBA00023170"/>
    </source>
</evidence>
<dbReference type="EMBL" id="LPXN01000112">
    <property type="protein sequence ID" value="KZD07787.1"/>
    <property type="molecule type" value="Genomic_DNA"/>
</dbReference>
<keyword evidence="12" id="KW-0732">Signal</keyword>
<keyword evidence="5 10" id="KW-0812">Transmembrane</keyword>
<dbReference type="GO" id="GO:0015891">
    <property type="term" value="P:siderophore transport"/>
    <property type="evidence" value="ECO:0007669"/>
    <property type="project" value="InterPro"/>
</dbReference>
<comment type="subcellular location">
    <subcellularLocation>
        <location evidence="1 10">Cell outer membrane</location>
        <topology evidence="1 10">Multi-pass membrane protein</topology>
    </subcellularLocation>
</comment>
<keyword evidence="6 11" id="KW-0798">TonB box</keyword>
<dbReference type="InterPro" id="IPR037066">
    <property type="entry name" value="Plug_dom_sf"/>
</dbReference>
<dbReference type="InterPro" id="IPR036942">
    <property type="entry name" value="Beta-barrel_TonB_sf"/>
</dbReference>
<dbReference type="PROSITE" id="PS52016">
    <property type="entry name" value="TONB_DEPENDENT_REC_3"/>
    <property type="match status" value="1"/>
</dbReference>
<dbReference type="PANTHER" id="PTHR32552:SF82">
    <property type="entry name" value="FCUA PROTEIN"/>
    <property type="match status" value="1"/>
</dbReference>
<protein>
    <submittedName>
        <fullName evidence="15">TonB-dependent receptor</fullName>
    </submittedName>
</protein>
<evidence type="ECO:0000313" key="15">
    <source>
        <dbReference type="EMBL" id="KZD07787.1"/>
    </source>
</evidence>
<accession>A0A154W2V6</accession>
<dbReference type="InterPro" id="IPR010105">
    <property type="entry name" value="TonB_sidphr_rcpt"/>
</dbReference>
<evidence type="ECO:0000256" key="11">
    <source>
        <dbReference type="RuleBase" id="RU003357"/>
    </source>
</evidence>
<dbReference type="STRING" id="580166.AUP43_09660"/>
<evidence type="ECO:0000256" key="1">
    <source>
        <dbReference type="ARBA" id="ARBA00004571"/>
    </source>
</evidence>
<comment type="similarity">
    <text evidence="2 10 11">Belongs to the TonB-dependent receptor family.</text>
</comment>
<dbReference type="InterPro" id="IPR012910">
    <property type="entry name" value="Plug_dom"/>
</dbReference>
<reference evidence="15 16" key="1">
    <citation type="submission" date="2015-12" db="EMBL/GenBank/DDBJ databases">
        <title>Genome sequence of Oceanibaculum pacificum MCCC 1A02656.</title>
        <authorList>
            <person name="Lu L."/>
            <person name="Lai Q."/>
            <person name="Shao Z."/>
            <person name="Qian P."/>
        </authorList>
    </citation>
    <scope>NUCLEOTIDE SEQUENCE [LARGE SCALE GENOMIC DNA]</scope>
    <source>
        <strain evidence="15 16">MCCC 1A02656</strain>
    </source>
</reference>
<evidence type="ECO:0000256" key="2">
    <source>
        <dbReference type="ARBA" id="ARBA00009810"/>
    </source>
</evidence>
<dbReference type="InterPro" id="IPR039426">
    <property type="entry name" value="TonB-dep_rcpt-like"/>
</dbReference>
<feature type="chain" id="PRO_5007602200" evidence="12">
    <location>
        <begin position="39"/>
        <end position="734"/>
    </location>
</feature>
<dbReference type="OrthoDB" id="9760333at2"/>
<evidence type="ECO:0000256" key="10">
    <source>
        <dbReference type="PROSITE-ProRule" id="PRU01360"/>
    </source>
</evidence>
<dbReference type="Pfam" id="PF07715">
    <property type="entry name" value="Plug"/>
    <property type="match status" value="1"/>
</dbReference>
<gene>
    <name evidence="15" type="ORF">AUP43_09660</name>
</gene>
<evidence type="ECO:0000313" key="16">
    <source>
        <dbReference type="Proteomes" id="UP000076400"/>
    </source>
</evidence>
<comment type="caution">
    <text evidence="15">The sequence shown here is derived from an EMBL/GenBank/DDBJ whole genome shotgun (WGS) entry which is preliminary data.</text>
</comment>
<dbReference type="Gene3D" id="2.40.170.20">
    <property type="entry name" value="TonB-dependent receptor, beta-barrel domain"/>
    <property type="match status" value="1"/>
</dbReference>
<feature type="signal peptide" evidence="12">
    <location>
        <begin position="1"/>
        <end position="38"/>
    </location>
</feature>
<keyword evidence="3 10" id="KW-0813">Transport</keyword>